<evidence type="ECO:0000313" key="2">
    <source>
        <dbReference type="EMBL" id="PIL33914.1"/>
    </source>
</evidence>
<protein>
    <submittedName>
        <fullName evidence="2">Uncharacterized protein</fullName>
    </submittedName>
</protein>
<dbReference type="InterPro" id="IPR036537">
    <property type="entry name" value="Adaptor_Cbl_N_dom_sf"/>
</dbReference>
<dbReference type="InterPro" id="IPR059179">
    <property type="entry name" value="MLKL-like_MCAfunc"/>
</dbReference>
<evidence type="ECO:0000256" key="1">
    <source>
        <dbReference type="SAM" id="MobiDB-lite"/>
    </source>
</evidence>
<comment type="caution">
    <text evidence="2">The sequence shown here is derived from an EMBL/GenBank/DDBJ whole genome shotgun (WGS) entry which is preliminary data.</text>
</comment>
<accession>A0A2G8SJG0</accession>
<dbReference type="EMBL" id="AYKW01000006">
    <property type="protein sequence ID" value="PIL33914.1"/>
    <property type="molecule type" value="Genomic_DNA"/>
</dbReference>
<keyword evidence="3" id="KW-1185">Reference proteome</keyword>
<sequence>MRRIGKIGKESARSSRLPMLALLKASLEILSACGSSAPFLQGVVDAALKVIQYAEDAKQNKTDAQELALSAAEIVQALSDATEGLSEDALAMDPRFELDLARFHGDLSAIVETMKRLADTNVWLRLVQKDRHSAEISRHRLELQQAVMVFQIRDGISRRVLAVRHHEEVMGGLKTLTGLVSRNTPVLSMPPARHDLVNHHRKRRTRDATMGTENSKDAGRKVS</sequence>
<organism evidence="2 3">
    <name type="scientific">Ganoderma sinense ZZ0214-1</name>
    <dbReference type="NCBI Taxonomy" id="1077348"/>
    <lineage>
        <taxon>Eukaryota</taxon>
        <taxon>Fungi</taxon>
        <taxon>Dikarya</taxon>
        <taxon>Basidiomycota</taxon>
        <taxon>Agaricomycotina</taxon>
        <taxon>Agaricomycetes</taxon>
        <taxon>Polyporales</taxon>
        <taxon>Polyporaceae</taxon>
        <taxon>Ganoderma</taxon>
    </lineage>
</organism>
<gene>
    <name evidence="2" type="ORF">GSI_03620</name>
</gene>
<dbReference type="Gene3D" id="1.20.930.20">
    <property type="entry name" value="Adaptor protein Cbl, N-terminal domain"/>
    <property type="match status" value="1"/>
</dbReference>
<dbReference type="OrthoDB" id="2751318at2759"/>
<dbReference type="CDD" id="cd21037">
    <property type="entry name" value="MLKL_NTD"/>
    <property type="match status" value="1"/>
</dbReference>
<feature type="region of interest" description="Disordered" evidence="1">
    <location>
        <begin position="197"/>
        <end position="223"/>
    </location>
</feature>
<proteinExistence type="predicted"/>
<dbReference type="AlphaFoldDB" id="A0A2G8SJG0"/>
<dbReference type="Proteomes" id="UP000230002">
    <property type="component" value="Unassembled WGS sequence"/>
</dbReference>
<name>A0A2G8SJG0_9APHY</name>
<reference evidence="2 3" key="1">
    <citation type="journal article" date="2015" name="Sci. Rep.">
        <title>Chromosome-level genome map provides insights into diverse defense mechanisms in the medicinal fungus Ganoderma sinense.</title>
        <authorList>
            <person name="Zhu Y."/>
            <person name="Xu J."/>
            <person name="Sun C."/>
            <person name="Zhou S."/>
            <person name="Xu H."/>
            <person name="Nelson D.R."/>
            <person name="Qian J."/>
            <person name="Song J."/>
            <person name="Luo H."/>
            <person name="Xiang L."/>
            <person name="Li Y."/>
            <person name="Xu Z."/>
            <person name="Ji A."/>
            <person name="Wang L."/>
            <person name="Lu S."/>
            <person name="Hayward A."/>
            <person name="Sun W."/>
            <person name="Li X."/>
            <person name="Schwartz D.C."/>
            <person name="Wang Y."/>
            <person name="Chen S."/>
        </authorList>
    </citation>
    <scope>NUCLEOTIDE SEQUENCE [LARGE SCALE GENOMIC DNA]</scope>
    <source>
        <strain evidence="2 3">ZZ0214-1</strain>
    </source>
</reference>
<feature type="compositionally biased region" description="Basic and acidic residues" evidence="1">
    <location>
        <begin position="214"/>
        <end position="223"/>
    </location>
</feature>
<evidence type="ECO:0000313" key="3">
    <source>
        <dbReference type="Proteomes" id="UP000230002"/>
    </source>
</evidence>
<dbReference type="GO" id="GO:0007166">
    <property type="term" value="P:cell surface receptor signaling pathway"/>
    <property type="evidence" value="ECO:0007669"/>
    <property type="project" value="InterPro"/>
</dbReference>